<keyword evidence="9" id="KW-1185">Reference proteome</keyword>
<evidence type="ECO:0000256" key="2">
    <source>
        <dbReference type="ARBA" id="ARBA00009784"/>
    </source>
</evidence>
<evidence type="ECO:0000256" key="7">
    <source>
        <dbReference type="RuleBase" id="RU362048"/>
    </source>
</evidence>
<evidence type="ECO:0000256" key="4">
    <source>
        <dbReference type="ARBA" id="ARBA00022692"/>
    </source>
</evidence>
<comment type="caution">
    <text evidence="8">The sequence shown here is derived from an EMBL/GenBank/DDBJ whole genome shotgun (WGS) entry which is preliminary data.</text>
</comment>
<keyword evidence="6 7" id="KW-0472">Membrane</keyword>
<comment type="similarity">
    <text evidence="2 7">Belongs to the UPF0056 (MarC) family.</text>
</comment>
<evidence type="ECO:0000313" key="9">
    <source>
        <dbReference type="Proteomes" id="UP000246278"/>
    </source>
</evidence>
<comment type="caution">
    <text evidence="7">Lacks conserved residue(s) required for the propagation of feature annotation.</text>
</comment>
<accession>A0A317TAB6</accession>
<sequence>MVFGQQTGSSRSTNEAMQKPDIAVFPLAIPLITGPASMGAAVLLTALAVQFVLDGVLSVFP</sequence>
<evidence type="ECO:0000256" key="3">
    <source>
        <dbReference type="ARBA" id="ARBA00022475"/>
    </source>
</evidence>
<name>A0A317TAB6_9CHLB</name>
<gene>
    <name evidence="8" type="ORF">CR164_04550</name>
</gene>
<dbReference type="AlphaFoldDB" id="A0A317TAB6"/>
<proteinExistence type="inferred from homology"/>
<dbReference type="Pfam" id="PF01914">
    <property type="entry name" value="MarC"/>
    <property type="match status" value="1"/>
</dbReference>
<evidence type="ECO:0000256" key="1">
    <source>
        <dbReference type="ARBA" id="ARBA00004651"/>
    </source>
</evidence>
<dbReference type="EMBL" id="PDNZ01000003">
    <property type="protein sequence ID" value="PWW82561.1"/>
    <property type="molecule type" value="Genomic_DNA"/>
</dbReference>
<dbReference type="OrthoDB" id="21094at2"/>
<comment type="subcellular location">
    <subcellularLocation>
        <location evidence="1 7">Cell membrane</location>
        <topology evidence="1 7">Multi-pass membrane protein</topology>
    </subcellularLocation>
</comment>
<feature type="transmembrane region" description="Helical" evidence="7">
    <location>
        <begin position="27"/>
        <end position="53"/>
    </location>
</feature>
<evidence type="ECO:0000313" key="8">
    <source>
        <dbReference type="EMBL" id="PWW82561.1"/>
    </source>
</evidence>
<keyword evidence="5 7" id="KW-1133">Transmembrane helix</keyword>
<organism evidence="8 9">
    <name type="scientific">Prosthecochloris marina</name>
    <dbReference type="NCBI Taxonomy" id="2017681"/>
    <lineage>
        <taxon>Bacteria</taxon>
        <taxon>Pseudomonadati</taxon>
        <taxon>Chlorobiota</taxon>
        <taxon>Chlorobiia</taxon>
        <taxon>Chlorobiales</taxon>
        <taxon>Chlorobiaceae</taxon>
        <taxon>Prosthecochloris</taxon>
    </lineage>
</organism>
<reference evidence="9" key="1">
    <citation type="submission" date="2017-10" db="EMBL/GenBank/DDBJ databases">
        <authorList>
            <person name="Gaisin V.A."/>
            <person name="Rysina M.S."/>
            <person name="Grouzdev D.S."/>
        </authorList>
    </citation>
    <scope>NUCLEOTIDE SEQUENCE [LARGE SCALE GENOMIC DNA]</scope>
    <source>
        <strain evidence="9">V1</strain>
    </source>
</reference>
<dbReference type="InterPro" id="IPR002771">
    <property type="entry name" value="Multi_antbiot-R_MarC"/>
</dbReference>
<dbReference type="Proteomes" id="UP000246278">
    <property type="component" value="Unassembled WGS sequence"/>
</dbReference>
<keyword evidence="3" id="KW-1003">Cell membrane</keyword>
<dbReference type="GO" id="GO:0005886">
    <property type="term" value="C:plasma membrane"/>
    <property type="evidence" value="ECO:0007669"/>
    <property type="project" value="UniProtKB-SubCell"/>
</dbReference>
<evidence type="ECO:0000256" key="6">
    <source>
        <dbReference type="ARBA" id="ARBA00023136"/>
    </source>
</evidence>
<protein>
    <recommendedName>
        <fullName evidence="7">UPF0056 membrane protein</fullName>
    </recommendedName>
</protein>
<keyword evidence="4 7" id="KW-0812">Transmembrane</keyword>
<evidence type="ECO:0000256" key="5">
    <source>
        <dbReference type="ARBA" id="ARBA00022989"/>
    </source>
</evidence>